<dbReference type="Pfam" id="PF19051">
    <property type="entry name" value="GFO_IDH_MocA_C2"/>
    <property type="match status" value="2"/>
</dbReference>
<dbReference type="AlphaFoldDB" id="A0A1F5YMQ1"/>
<dbReference type="PANTHER" id="PTHR43818">
    <property type="entry name" value="BCDNA.GH03377"/>
    <property type="match status" value="1"/>
</dbReference>
<gene>
    <name evidence="3" type="ORF">A3F83_00900</name>
</gene>
<dbReference type="GO" id="GO:0000166">
    <property type="term" value="F:nucleotide binding"/>
    <property type="evidence" value="ECO:0007669"/>
    <property type="project" value="InterPro"/>
</dbReference>
<dbReference type="InterPro" id="IPR036291">
    <property type="entry name" value="NAD(P)-bd_dom_sf"/>
</dbReference>
<dbReference type="InterPro" id="IPR043906">
    <property type="entry name" value="Gfo/Idh/MocA_OxRdtase_bact_C"/>
</dbReference>
<evidence type="ECO:0000259" key="2">
    <source>
        <dbReference type="Pfam" id="PF19051"/>
    </source>
</evidence>
<dbReference type="InterPro" id="IPR000683">
    <property type="entry name" value="Gfo/Idh/MocA-like_OxRdtase_N"/>
</dbReference>
<dbReference type="Pfam" id="PF01408">
    <property type="entry name" value="GFO_IDH_MocA"/>
    <property type="match status" value="1"/>
</dbReference>
<dbReference type="InterPro" id="IPR050463">
    <property type="entry name" value="Gfo/Idh/MocA_oxidrdct_glycsds"/>
</dbReference>
<protein>
    <submittedName>
        <fullName evidence="3">Oxidoreductase</fullName>
    </submittedName>
</protein>
<feature type="domain" description="Gfo/Idh/MocA-like oxidoreductase bacterial type C-terminal" evidence="2">
    <location>
        <begin position="209"/>
        <end position="278"/>
    </location>
</feature>
<evidence type="ECO:0000313" key="3">
    <source>
        <dbReference type="EMBL" id="OGG01461.1"/>
    </source>
</evidence>
<dbReference type="STRING" id="1817867.A3F83_00900"/>
<name>A0A1F5YMQ1_9BACT</name>
<dbReference type="Proteomes" id="UP000179129">
    <property type="component" value="Unassembled WGS sequence"/>
</dbReference>
<feature type="non-terminal residue" evidence="3">
    <location>
        <position position="1"/>
    </location>
</feature>
<evidence type="ECO:0000259" key="1">
    <source>
        <dbReference type="Pfam" id="PF01408"/>
    </source>
</evidence>
<comment type="caution">
    <text evidence="3">The sequence shown here is derived from an EMBL/GenBank/DDBJ whole genome shotgun (WGS) entry which is preliminary data.</text>
</comment>
<organism evidence="3 4">
    <name type="scientific">Candidatus Glassbacteria bacterium RIFCSPLOWO2_12_FULL_58_11</name>
    <dbReference type="NCBI Taxonomy" id="1817867"/>
    <lineage>
        <taxon>Bacteria</taxon>
        <taxon>Candidatus Glassiibacteriota</taxon>
    </lineage>
</organism>
<sequence>NLGYIGLGTQGLRELTGLLPNPEIQVVAACDPNADSQDYVDWSRNGLRNNIRKFLENPAWGEGDSGIRAGREVGKEIIEAYYAKNKPSGKYKGCAAYADFRELLEKEKDLDAVKVMTPDHLHATIAIAAMKKGKHVVMHKPVSNVMYEVKLAVETTRSTKVATHLSAWSGGNSMQQIKGWIESGAIGSLREVHNWINKPIWPQWPSNPTDTPPVPQGLDWDLWLGPALYRPYHPNYTHAVFRGWYDFGSGILGDMGYYSLWPVFMAFDLPAPLSVESNGSFTCEIKDHVSGVQENKVSFPIASTMRFKFPARGQMPPLELYWYDGGMKPPTPAELEMDGKEIPESGMLFVGDSGKILGDFLGNKPQIIPGKKMLEFQGAKEPAERERGHRDEWVEAFKGGKPSEGNFENARACAEMVCLGAVALRVGRKLEWDSENMQITNVPEANDLLRRQYRPGWEL</sequence>
<dbReference type="PANTHER" id="PTHR43818:SF10">
    <property type="entry name" value="NADH-DEPENDENT DEHYDROGENASE-RELATED"/>
    <property type="match status" value="1"/>
</dbReference>
<reference evidence="3 4" key="1">
    <citation type="journal article" date="2016" name="Nat. Commun.">
        <title>Thousands of microbial genomes shed light on interconnected biogeochemical processes in an aquifer system.</title>
        <authorList>
            <person name="Anantharaman K."/>
            <person name="Brown C.T."/>
            <person name="Hug L.A."/>
            <person name="Sharon I."/>
            <person name="Castelle C.J."/>
            <person name="Probst A.J."/>
            <person name="Thomas B.C."/>
            <person name="Singh A."/>
            <person name="Wilkins M.J."/>
            <person name="Karaoz U."/>
            <person name="Brodie E.L."/>
            <person name="Williams K.H."/>
            <person name="Hubbard S.S."/>
            <person name="Banfield J.F."/>
        </authorList>
    </citation>
    <scope>NUCLEOTIDE SEQUENCE [LARGE SCALE GENOMIC DNA]</scope>
</reference>
<dbReference type="SUPFAM" id="SSF55347">
    <property type="entry name" value="Glyceraldehyde-3-phosphate dehydrogenase-like, C-terminal domain"/>
    <property type="match status" value="1"/>
</dbReference>
<accession>A0A1F5YMQ1</accession>
<dbReference type="SUPFAM" id="SSF51735">
    <property type="entry name" value="NAD(P)-binding Rossmann-fold domains"/>
    <property type="match status" value="1"/>
</dbReference>
<feature type="domain" description="Gfo/Idh/MocA-like oxidoreductase bacterial type C-terminal" evidence="2">
    <location>
        <begin position="337"/>
        <end position="458"/>
    </location>
</feature>
<evidence type="ECO:0000313" key="4">
    <source>
        <dbReference type="Proteomes" id="UP000179129"/>
    </source>
</evidence>
<dbReference type="Gene3D" id="3.40.50.720">
    <property type="entry name" value="NAD(P)-binding Rossmann-like Domain"/>
    <property type="match status" value="1"/>
</dbReference>
<dbReference type="Gene3D" id="3.30.360.10">
    <property type="entry name" value="Dihydrodipicolinate Reductase, domain 2"/>
    <property type="match status" value="1"/>
</dbReference>
<dbReference type="EMBL" id="MFIX01000208">
    <property type="protein sequence ID" value="OGG01461.1"/>
    <property type="molecule type" value="Genomic_DNA"/>
</dbReference>
<feature type="domain" description="Gfo/Idh/MocA-like oxidoreductase N-terminal" evidence="1">
    <location>
        <begin position="89"/>
        <end position="162"/>
    </location>
</feature>
<proteinExistence type="predicted"/>